<dbReference type="AlphaFoldDB" id="A8PFX7"/>
<evidence type="ECO:0000313" key="4">
    <source>
        <dbReference type="Proteomes" id="UP000001861"/>
    </source>
</evidence>
<dbReference type="KEGG" id="cci:CC1G_04885"/>
<proteinExistence type="predicted"/>
<accession>A8PFX7</accession>
<dbReference type="RefSeq" id="XP_001841041.1">
    <property type="nucleotide sequence ID" value="XM_001840989.1"/>
</dbReference>
<keyword evidence="2" id="KW-0732">Signal</keyword>
<keyword evidence="4" id="KW-1185">Reference proteome</keyword>
<reference evidence="3 4" key="1">
    <citation type="journal article" date="2010" name="Proc. Natl. Acad. Sci. U.S.A.">
        <title>Insights into evolution of multicellular fungi from the assembled chromosomes of the mushroom Coprinopsis cinerea (Coprinus cinereus).</title>
        <authorList>
            <person name="Stajich J.E."/>
            <person name="Wilke S.K."/>
            <person name="Ahren D."/>
            <person name="Au C.H."/>
            <person name="Birren B.W."/>
            <person name="Borodovsky M."/>
            <person name="Burns C."/>
            <person name="Canback B."/>
            <person name="Casselton L.A."/>
            <person name="Cheng C.K."/>
            <person name="Deng J."/>
            <person name="Dietrich F.S."/>
            <person name="Fargo D.C."/>
            <person name="Farman M.L."/>
            <person name="Gathman A.C."/>
            <person name="Goldberg J."/>
            <person name="Guigo R."/>
            <person name="Hoegger P.J."/>
            <person name="Hooker J.B."/>
            <person name="Huggins A."/>
            <person name="James T.Y."/>
            <person name="Kamada T."/>
            <person name="Kilaru S."/>
            <person name="Kodira C."/>
            <person name="Kues U."/>
            <person name="Kupfer D."/>
            <person name="Kwan H.S."/>
            <person name="Lomsadze A."/>
            <person name="Li W."/>
            <person name="Lilly W.W."/>
            <person name="Ma L.J."/>
            <person name="Mackey A.J."/>
            <person name="Manning G."/>
            <person name="Martin F."/>
            <person name="Muraguchi H."/>
            <person name="Natvig D.O."/>
            <person name="Palmerini H."/>
            <person name="Ramesh M.A."/>
            <person name="Rehmeyer C.J."/>
            <person name="Roe B.A."/>
            <person name="Shenoy N."/>
            <person name="Stanke M."/>
            <person name="Ter-Hovhannisyan V."/>
            <person name="Tunlid A."/>
            <person name="Velagapudi R."/>
            <person name="Vision T.J."/>
            <person name="Zeng Q."/>
            <person name="Zolan M.E."/>
            <person name="Pukkila P.J."/>
        </authorList>
    </citation>
    <scope>NUCLEOTIDE SEQUENCE [LARGE SCALE GENOMIC DNA]</scope>
    <source>
        <strain evidence="4">Okayama-7 / 130 / ATCC MYA-4618 / FGSC 9003</strain>
    </source>
</reference>
<feature type="signal peptide" evidence="2">
    <location>
        <begin position="1"/>
        <end position="19"/>
    </location>
</feature>
<keyword evidence="1" id="KW-0812">Transmembrane</keyword>
<keyword evidence="1" id="KW-1133">Transmembrane helix</keyword>
<gene>
    <name evidence="3" type="ORF">CC1G_04885</name>
</gene>
<evidence type="ECO:0000313" key="3">
    <source>
        <dbReference type="EMBL" id="EAU80775.1"/>
    </source>
</evidence>
<dbReference type="Proteomes" id="UP000001861">
    <property type="component" value="Unassembled WGS sequence"/>
</dbReference>
<keyword evidence="1" id="KW-0472">Membrane</keyword>
<feature type="chain" id="PRO_5002727733" evidence="2">
    <location>
        <begin position="20"/>
        <end position="213"/>
    </location>
</feature>
<name>A8PFX7_COPC7</name>
<dbReference type="VEuPathDB" id="FungiDB:CC1G_04885"/>
<dbReference type="EMBL" id="AACS02000002">
    <property type="protein sequence ID" value="EAU80775.1"/>
    <property type="molecule type" value="Genomic_DNA"/>
</dbReference>
<evidence type="ECO:0000256" key="2">
    <source>
        <dbReference type="SAM" id="SignalP"/>
    </source>
</evidence>
<comment type="caution">
    <text evidence="3">The sequence shown here is derived from an EMBL/GenBank/DDBJ whole genome shotgun (WGS) entry which is preliminary data.</text>
</comment>
<protein>
    <submittedName>
        <fullName evidence="3">Uncharacterized protein</fullName>
    </submittedName>
</protein>
<feature type="transmembrane region" description="Helical" evidence="1">
    <location>
        <begin position="191"/>
        <end position="212"/>
    </location>
</feature>
<organism evidence="3 4">
    <name type="scientific">Coprinopsis cinerea (strain Okayama-7 / 130 / ATCC MYA-4618 / FGSC 9003)</name>
    <name type="common">Inky cap fungus</name>
    <name type="synonym">Hormographiella aspergillata</name>
    <dbReference type="NCBI Taxonomy" id="240176"/>
    <lineage>
        <taxon>Eukaryota</taxon>
        <taxon>Fungi</taxon>
        <taxon>Dikarya</taxon>
        <taxon>Basidiomycota</taxon>
        <taxon>Agaricomycotina</taxon>
        <taxon>Agaricomycetes</taxon>
        <taxon>Agaricomycetidae</taxon>
        <taxon>Agaricales</taxon>
        <taxon>Agaricineae</taxon>
        <taxon>Psathyrellaceae</taxon>
        <taxon>Coprinopsis</taxon>
    </lineage>
</organism>
<dbReference type="InParanoid" id="A8PFX7"/>
<dbReference type="GeneID" id="6017700"/>
<sequence length="213" mass="22845">MRTPSISFVLLGLLSGAMSHETITFYDLGGIEANYSVSAFSTDTVGFTHYVASGVQSQYAETLEPEGKVVTRSLDTPFTHVVTFQADASRVVKTGHTTVPLEPTQSRNDVQWSLECTHDVERSGSHEGEPVVCVNRAIVSRLEGGSVSTQLHTFTGTASAFAVYTSTPKHLEEDKEEHKSDVVASDSLSPASLNIITFALVLFGGTAGVLFVM</sequence>
<evidence type="ECO:0000256" key="1">
    <source>
        <dbReference type="SAM" id="Phobius"/>
    </source>
</evidence>